<evidence type="ECO:0000313" key="2">
    <source>
        <dbReference type="Proteomes" id="UP001630127"/>
    </source>
</evidence>
<dbReference type="Pfam" id="PF14223">
    <property type="entry name" value="Retrotran_gag_2"/>
    <property type="match status" value="1"/>
</dbReference>
<dbReference type="Proteomes" id="UP001630127">
    <property type="component" value="Unassembled WGS sequence"/>
</dbReference>
<dbReference type="PANTHER" id="PTHR47592">
    <property type="entry name" value="PBF68 PROTEIN"/>
    <property type="match status" value="1"/>
</dbReference>
<keyword evidence="2" id="KW-1185">Reference proteome</keyword>
<dbReference type="AlphaFoldDB" id="A0ABD2ZBK3"/>
<name>A0ABD2ZBK3_9GENT</name>
<proteinExistence type="predicted"/>
<dbReference type="EMBL" id="JBJUIK010000010">
    <property type="protein sequence ID" value="KAL3515752.1"/>
    <property type="molecule type" value="Genomic_DNA"/>
</dbReference>
<organism evidence="1 2">
    <name type="scientific">Cinchona calisaya</name>
    <dbReference type="NCBI Taxonomy" id="153742"/>
    <lineage>
        <taxon>Eukaryota</taxon>
        <taxon>Viridiplantae</taxon>
        <taxon>Streptophyta</taxon>
        <taxon>Embryophyta</taxon>
        <taxon>Tracheophyta</taxon>
        <taxon>Spermatophyta</taxon>
        <taxon>Magnoliopsida</taxon>
        <taxon>eudicotyledons</taxon>
        <taxon>Gunneridae</taxon>
        <taxon>Pentapetalae</taxon>
        <taxon>asterids</taxon>
        <taxon>lamiids</taxon>
        <taxon>Gentianales</taxon>
        <taxon>Rubiaceae</taxon>
        <taxon>Cinchonoideae</taxon>
        <taxon>Cinchoneae</taxon>
        <taxon>Cinchona</taxon>
    </lineage>
</organism>
<gene>
    <name evidence="1" type="ORF">ACH5RR_022654</name>
</gene>
<evidence type="ECO:0000313" key="1">
    <source>
        <dbReference type="EMBL" id="KAL3515752.1"/>
    </source>
</evidence>
<comment type="caution">
    <text evidence="1">The sequence shown here is derived from an EMBL/GenBank/DDBJ whole genome shotgun (WGS) entry which is preliminary data.</text>
</comment>
<protein>
    <submittedName>
        <fullName evidence="1">Uncharacterized protein</fullName>
    </submittedName>
</protein>
<dbReference type="PANTHER" id="PTHR47592:SF22">
    <property type="entry name" value="MYB_SANT-LIKE DOMAIN-CONTAINING PROTEIN"/>
    <property type="match status" value="1"/>
</dbReference>
<accession>A0ABD2ZBK3</accession>
<reference evidence="1 2" key="1">
    <citation type="submission" date="2024-11" db="EMBL/GenBank/DDBJ databases">
        <title>A near-complete genome assembly of Cinchona calisaya.</title>
        <authorList>
            <person name="Lian D.C."/>
            <person name="Zhao X.W."/>
            <person name="Wei L."/>
        </authorList>
    </citation>
    <scope>NUCLEOTIDE SEQUENCE [LARGE SCALE GENOMIC DNA]</scope>
    <source>
        <tissue evidence="1">Nenye</tissue>
    </source>
</reference>
<sequence>MELHMHYSIHSLVQNMMSRHKKHGNMPISYKEAKVIWKALIKKFTAEDATKQKFVVEKFYQWMTDEKKMKVQTNEYQKLLEDLKTEEILLPEKFAAGVLIEKLPESWNDYKISLKHKQKTFTV</sequence>